<dbReference type="Proteomes" id="UP000268014">
    <property type="component" value="Unassembled WGS sequence"/>
</dbReference>
<protein>
    <submittedName>
        <fullName evidence="3">Secreted protein</fullName>
    </submittedName>
</protein>
<dbReference type="WBParaSite" id="HPLM_0001804701-mRNA-1">
    <property type="protein sequence ID" value="HPLM_0001804701-mRNA-1"/>
    <property type="gene ID" value="HPLM_0001804701"/>
</dbReference>
<dbReference type="EMBL" id="UZAF01020296">
    <property type="protein sequence ID" value="VDO68532.1"/>
    <property type="molecule type" value="Genomic_DNA"/>
</dbReference>
<proteinExistence type="predicted"/>
<sequence length="105" mass="10896">MVAGAELVLASSKGQSTPSRRHLLSSTFVMLSVLPSGVLLCDSSTCDNLFVSISSTVALECSESAPRGVVAVDVFGVAVRCRISVNADEFVWELCGVISSLGSLT</sequence>
<evidence type="ECO:0000313" key="1">
    <source>
        <dbReference type="EMBL" id="VDO68532.1"/>
    </source>
</evidence>
<organism evidence="3">
    <name type="scientific">Haemonchus placei</name>
    <name type="common">Barber's pole worm</name>
    <dbReference type="NCBI Taxonomy" id="6290"/>
    <lineage>
        <taxon>Eukaryota</taxon>
        <taxon>Metazoa</taxon>
        <taxon>Ecdysozoa</taxon>
        <taxon>Nematoda</taxon>
        <taxon>Chromadorea</taxon>
        <taxon>Rhabditida</taxon>
        <taxon>Rhabditina</taxon>
        <taxon>Rhabditomorpha</taxon>
        <taxon>Strongyloidea</taxon>
        <taxon>Trichostrongylidae</taxon>
        <taxon>Haemonchus</taxon>
    </lineage>
</organism>
<reference evidence="3" key="1">
    <citation type="submission" date="2017-02" db="UniProtKB">
        <authorList>
            <consortium name="WormBaseParasite"/>
        </authorList>
    </citation>
    <scope>IDENTIFICATION</scope>
</reference>
<accession>A0A0N4X167</accession>
<reference evidence="1 2" key="2">
    <citation type="submission" date="2018-11" db="EMBL/GenBank/DDBJ databases">
        <authorList>
            <consortium name="Pathogen Informatics"/>
        </authorList>
    </citation>
    <scope>NUCLEOTIDE SEQUENCE [LARGE SCALE GENOMIC DNA]</scope>
    <source>
        <strain evidence="1 2">MHpl1</strain>
    </source>
</reference>
<name>A0A0N4X167_HAEPC</name>
<keyword evidence="2" id="KW-1185">Reference proteome</keyword>
<evidence type="ECO:0000313" key="2">
    <source>
        <dbReference type="Proteomes" id="UP000268014"/>
    </source>
</evidence>
<gene>
    <name evidence="1" type="ORF">HPLM_LOCUS18038</name>
</gene>
<dbReference type="AlphaFoldDB" id="A0A0N4X167"/>
<evidence type="ECO:0000313" key="3">
    <source>
        <dbReference type="WBParaSite" id="HPLM_0001804701-mRNA-1"/>
    </source>
</evidence>